<evidence type="ECO:0000256" key="1">
    <source>
        <dbReference type="ARBA" id="ARBA00004651"/>
    </source>
</evidence>
<dbReference type="InterPro" id="IPR013766">
    <property type="entry name" value="Thioredoxin_domain"/>
</dbReference>
<feature type="domain" description="Thioredoxin" evidence="10">
    <location>
        <begin position="566"/>
        <end position="696"/>
    </location>
</feature>
<keyword evidence="5 8" id="KW-1133">Transmembrane helix</keyword>
<gene>
    <name evidence="11" type="ORF">NX02_20600</name>
</gene>
<protein>
    <recommendedName>
        <fullName evidence="10">Thioredoxin domain-containing protein</fullName>
    </recommendedName>
</protein>
<dbReference type="eggNOG" id="COG4233">
    <property type="taxonomic scope" value="Bacteria"/>
</dbReference>
<dbReference type="PANTHER" id="PTHR32234">
    <property type="entry name" value="THIOL:DISULFIDE INTERCHANGE PROTEIN DSBD"/>
    <property type="match status" value="1"/>
</dbReference>
<dbReference type="EMBL" id="CP006644">
    <property type="protein sequence ID" value="AHE55761.1"/>
    <property type="molecule type" value="Genomic_DNA"/>
</dbReference>
<feature type="transmembrane region" description="Helical" evidence="8">
    <location>
        <begin position="555"/>
        <end position="576"/>
    </location>
</feature>
<evidence type="ECO:0000259" key="10">
    <source>
        <dbReference type="PROSITE" id="PS51352"/>
    </source>
</evidence>
<keyword evidence="3 8" id="KW-0812">Transmembrane</keyword>
<dbReference type="AlphaFoldDB" id="W0AF72"/>
<dbReference type="InterPro" id="IPR035671">
    <property type="entry name" value="DsbD_gamma"/>
</dbReference>
<keyword evidence="6 8" id="KW-0472">Membrane</keyword>
<evidence type="ECO:0000256" key="9">
    <source>
        <dbReference type="SAM" id="SignalP"/>
    </source>
</evidence>
<dbReference type="STRING" id="1123269.NX02_20600"/>
<evidence type="ECO:0000256" key="8">
    <source>
        <dbReference type="SAM" id="Phobius"/>
    </source>
</evidence>
<dbReference type="KEGG" id="ssan:NX02_20600"/>
<name>W0AF72_9SPHN</name>
<dbReference type="GO" id="GO:0005886">
    <property type="term" value="C:plasma membrane"/>
    <property type="evidence" value="ECO:0007669"/>
    <property type="project" value="UniProtKB-SubCell"/>
</dbReference>
<sequence>MAVNGFRLMTFALATLLAMLFAPLAQAQLPAPGGQPNIRAALVAESDRPAAGGVVALAFEMKPAPGWHGYWANPGDAGLGMRLKWTLPPGVTVSPLRYPVPQRLIVAGLMNYVYEADYAQLVTLDVPVGLAPGTSLPIRVQADWLACTDEICVPERAELALDLVVGDGIVDAARRGRFDAWRMALPRPLGGEALFEAKAGKLRLAIPIPASAEVGETYFFPLTEGAIDYAAPQAVRRKGDTVFVEAALRGGAPAALDGVLAIGGGRGLALHARPGAVDAAAFATAAPLNAGEPADVAGLPATVLLALGAALLGGLLLNIMPCVFPIISLKALSLIRAGGDERSARIEALAYTGGVVLTCLLLGGLLLALRAGGELVGWAFQLQDPRIILLLLVVVLAIALNLAGLFEIGSIAGGERLAQQGGAAGAFWAGALAAFVATPCSGPFMATALGAALVLPWPAALAVFGGLGIGLALPFLLIAFVPALRRRMPKPGAWMGRFRRILSIPMFITALGLAWVLGRQSGVDGLALGLSAALAVGLALWWAGRRQWTGGGRGWLPMVPALALALAALVLLPHVAVPVENGGVPGDERFSERRLAALQAEGRPVFVYFTADWCVTCKVNEKAVLQRRRVVDAFAQRNVAVLVGDWTQGDATISRFLERHGRSGVPLYLYYGPGEDPQALPQLLTIDMVLKAIDRS</sequence>
<dbReference type="InterPro" id="IPR036249">
    <property type="entry name" value="Thioredoxin-like_sf"/>
</dbReference>
<evidence type="ECO:0000256" key="7">
    <source>
        <dbReference type="ARBA" id="ARBA00023284"/>
    </source>
</evidence>
<feature type="transmembrane region" description="Helical" evidence="8">
    <location>
        <begin position="525"/>
        <end position="543"/>
    </location>
</feature>
<feature type="transmembrane region" description="Helical" evidence="8">
    <location>
        <begin position="459"/>
        <end position="481"/>
    </location>
</feature>
<dbReference type="SUPFAM" id="SSF52833">
    <property type="entry name" value="Thioredoxin-like"/>
    <property type="match status" value="1"/>
</dbReference>
<proteinExistence type="predicted"/>
<evidence type="ECO:0000313" key="11">
    <source>
        <dbReference type="EMBL" id="AHE55761.1"/>
    </source>
</evidence>
<dbReference type="PROSITE" id="PS51352">
    <property type="entry name" value="THIOREDOXIN_2"/>
    <property type="match status" value="1"/>
</dbReference>
<feature type="transmembrane region" description="Helical" evidence="8">
    <location>
        <begin position="387"/>
        <end position="406"/>
    </location>
</feature>
<dbReference type="InterPro" id="IPR017937">
    <property type="entry name" value="Thioredoxin_CS"/>
</dbReference>
<evidence type="ECO:0000256" key="6">
    <source>
        <dbReference type="ARBA" id="ARBA00023136"/>
    </source>
</evidence>
<dbReference type="CDD" id="cd02953">
    <property type="entry name" value="DsbDgamma"/>
    <property type="match status" value="1"/>
</dbReference>
<dbReference type="Pfam" id="PF13899">
    <property type="entry name" value="Thioredoxin_7"/>
    <property type="match status" value="1"/>
</dbReference>
<keyword evidence="2" id="KW-1003">Cell membrane</keyword>
<keyword evidence="4" id="KW-0201">Cytochrome c-type biogenesis</keyword>
<dbReference type="Pfam" id="PF11412">
    <property type="entry name" value="DsbD_N"/>
    <property type="match status" value="1"/>
</dbReference>
<feature type="transmembrane region" description="Helical" evidence="8">
    <location>
        <begin position="348"/>
        <end position="367"/>
    </location>
</feature>
<evidence type="ECO:0000256" key="5">
    <source>
        <dbReference type="ARBA" id="ARBA00022989"/>
    </source>
</evidence>
<evidence type="ECO:0000313" key="12">
    <source>
        <dbReference type="Proteomes" id="UP000018851"/>
    </source>
</evidence>
<dbReference type="PROSITE" id="PS00194">
    <property type="entry name" value="THIOREDOXIN_1"/>
    <property type="match status" value="1"/>
</dbReference>
<accession>W0AF72</accession>
<feature type="transmembrane region" description="Helical" evidence="8">
    <location>
        <begin position="427"/>
        <end position="453"/>
    </location>
</feature>
<organism evidence="11 12">
    <name type="scientific">Sphingomonas sanxanigenens DSM 19645 = NX02</name>
    <dbReference type="NCBI Taxonomy" id="1123269"/>
    <lineage>
        <taxon>Bacteria</taxon>
        <taxon>Pseudomonadati</taxon>
        <taxon>Pseudomonadota</taxon>
        <taxon>Alphaproteobacteria</taxon>
        <taxon>Sphingomonadales</taxon>
        <taxon>Sphingomonadaceae</taxon>
        <taxon>Sphingomonas</taxon>
    </lineage>
</organism>
<keyword evidence="12" id="KW-1185">Reference proteome</keyword>
<evidence type="ECO:0000256" key="2">
    <source>
        <dbReference type="ARBA" id="ARBA00022475"/>
    </source>
</evidence>
<evidence type="ECO:0000256" key="3">
    <source>
        <dbReference type="ARBA" id="ARBA00022692"/>
    </source>
</evidence>
<dbReference type="Proteomes" id="UP000018851">
    <property type="component" value="Chromosome"/>
</dbReference>
<feature type="transmembrane region" description="Helical" evidence="8">
    <location>
        <begin position="303"/>
        <end position="327"/>
    </location>
</feature>
<evidence type="ECO:0000256" key="4">
    <source>
        <dbReference type="ARBA" id="ARBA00022748"/>
    </source>
</evidence>
<dbReference type="HOGENOM" id="CLU_014657_1_0_5"/>
<dbReference type="GO" id="GO:0015035">
    <property type="term" value="F:protein-disulfide reductase activity"/>
    <property type="evidence" value="ECO:0007669"/>
    <property type="project" value="TreeGrafter"/>
</dbReference>
<dbReference type="InterPro" id="IPR003834">
    <property type="entry name" value="Cyt_c_assmbl_TM_dom"/>
</dbReference>
<dbReference type="GO" id="GO:0017004">
    <property type="term" value="P:cytochrome complex assembly"/>
    <property type="evidence" value="ECO:0007669"/>
    <property type="project" value="UniProtKB-KW"/>
</dbReference>
<feature type="chain" id="PRO_5004785417" description="Thioredoxin domain-containing protein" evidence="9">
    <location>
        <begin position="28"/>
        <end position="696"/>
    </location>
</feature>
<dbReference type="PATRIC" id="fig|1123269.5.peg.4025"/>
<keyword evidence="9" id="KW-0732">Signal</keyword>
<feature type="signal peptide" evidence="9">
    <location>
        <begin position="1"/>
        <end position="27"/>
    </location>
</feature>
<reference evidence="11 12" key="1">
    <citation type="submission" date="2013-07" db="EMBL/GenBank/DDBJ databases">
        <title>Completed genome of Sphingomonas sanxanigenens NX02.</title>
        <authorList>
            <person name="Ma T."/>
            <person name="Huang H."/>
            <person name="Wu M."/>
            <person name="Li X."/>
            <person name="Li G."/>
        </authorList>
    </citation>
    <scope>NUCLEOTIDE SEQUENCE [LARGE SCALE GENOMIC DNA]</scope>
    <source>
        <strain evidence="11 12">NX02</strain>
    </source>
</reference>
<dbReference type="Gene3D" id="3.40.30.10">
    <property type="entry name" value="Glutaredoxin"/>
    <property type="match status" value="1"/>
</dbReference>
<dbReference type="eggNOG" id="COG4232">
    <property type="taxonomic scope" value="Bacteria"/>
</dbReference>
<dbReference type="GO" id="GO:0045454">
    <property type="term" value="P:cell redox homeostasis"/>
    <property type="evidence" value="ECO:0007669"/>
    <property type="project" value="TreeGrafter"/>
</dbReference>
<keyword evidence="7" id="KW-0676">Redox-active center</keyword>
<dbReference type="InterPro" id="IPR028250">
    <property type="entry name" value="DsbDN"/>
</dbReference>
<dbReference type="PANTHER" id="PTHR32234:SF3">
    <property type="entry name" value="SUPPRESSION OF COPPER SENSITIVITY PROTEIN"/>
    <property type="match status" value="1"/>
</dbReference>
<comment type="subcellular location">
    <subcellularLocation>
        <location evidence="1">Cell membrane</location>
        <topology evidence="1">Multi-pass membrane protein</topology>
    </subcellularLocation>
</comment>
<dbReference type="Pfam" id="PF02683">
    <property type="entry name" value="DsbD_TM"/>
    <property type="match status" value="1"/>
</dbReference>
<feature type="transmembrane region" description="Helical" evidence="8">
    <location>
        <begin position="501"/>
        <end position="519"/>
    </location>
</feature>